<dbReference type="GO" id="GO:0008080">
    <property type="term" value="F:N-acetyltransferase activity"/>
    <property type="evidence" value="ECO:0007669"/>
    <property type="project" value="UniProtKB-ARBA"/>
</dbReference>
<evidence type="ECO:0000256" key="2">
    <source>
        <dbReference type="ARBA" id="ARBA00023315"/>
    </source>
</evidence>
<dbReference type="EMBL" id="ASWJ01000003">
    <property type="protein sequence ID" value="EOW87484.1"/>
    <property type="molecule type" value="Genomic_DNA"/>
</dbReference>
<dbReference type="eggNOG" id="COG3153">
    <property type="taxonomic scope" value="Bacteria"/>
</dbReference>
<gene>
    <name evidence="4" type="ORF">I568_00528</name>
</gene>
<dbReference type="Proteomes" id="UP000014113">
    <property type="component" value="Unassembled WGS sequence"/>
</dbReference>
<accession>S1P332</accession>
<dbReference type="AlphaFoldDB" id="S1P332"/>
<evidence type="ECO:0000256" key="1">
    <source>
        <dbReference type="ARBA" id="ARBA00022679"/>
    </source>
</evidence>
<organism evidence="4 5">
    <name type="scientific">Enterococcus columbae DSM 7374 = ATCC 51263</name>
    <dbReference type="NCBI Taxonomy" id="1121865"/>
    <lineage>
        <taxon>Bacteria</taxon>
        <taxon>Bacillati</taxon>
        <taxon>Bacillota</taxon>
        <taxon>Bacilli</taxon>
        <taxon>Lactobacillales</taxon>
        <taxon>Enterococcaceae</taxon>
        <taxon>Enterococcus</taxon>
    </lineage>
</organism>
<evidence type="ECO:0000313" key="5">
    <source>
        <dbReference type="Proteomes" id="UP000014113"/>
    </source>
</evidence>
<dbReference type="InterPro" id="IPR016181">
    <property type="entry name" value="Acyl_CoA_acyltransferase"/>
</dbReference>
<feature type="domain" description="N-acetyltransferase" evidence="3">
    <location>
        <begin position="1"/>
        <end position="160"/>
    </location>
</feature>
<evidence type="ECO:0000259" key="3">
    <source>
        <dbReference type="PROSITE" id="PS51186"/>
    </source>
</evidence>
<dbReference type="PATRIC" id="fig|1121865.3.peg.666"/>
<dbReference type="Gene3D" id="3.40.630.30">
    <property type="match status" value="1"/>
</dbReference>
<reference evidence="4 5" key="1">
    <citation type="submission" date="2013-03" db="EMBL/GenBank/DDBJ databases">
        <title>The Genome Sequence of Enterococcus columbae ATCC_51263 (PacBio/Illumina hybrid assembly).</title>
        <authorList>
            <consortium name="The Broad Institute Genomics Platform"/>
            <consortium name="The Broad Institute Genome Sequencing Center for Infectious Disease"/>
            <person name="Earl A."/>
            <person name="Russ C."/>
            <person name="Gilmore M."/>
            <person name="Surin D."/>
            <person name="Walker B."/>
            <person name="Young S."/>
            <person name="Zeng Q."/>
            <person name="Gargeya S."/>
            <person name="Fitzgerald M."/>
            <person name="Haas B."/>
            <person name="Abouelleil A."/>
            <person name="Allen A.W."/>
            <person name="Alvarado L."/>
            <person name="Arachchi H.M."/>
            <person name="Berlin A.M."/>
            <person name="Chapman S.B."/>
            <person name="Gainer-Dewar J."/>
            <person name="Goldberg J."/>
            <person name="Griggs A."/>
            <person name="Gujja S."/>
            <person name="Hansen M."/>
            <person name="Howarth C."/>
            <person name="Imamovic A."/>
            <person name="Ireland A."/>
            <person name="Larimer J."/>
            <person name="McCowan C."/>
            <person name="Murphy C."/>
            <person name="Pearson M."/>
            <person name="Poon T.W."/>
            <person name="Priest M."/>
            <person name="Roberts A."/>
            <person name="Saif S."/>
            <person name="Shea T."/>
            <person name="Sisk P."/>
            <person name="Sykes S."/>
            <person name="Wortman J."/>
            <person name="Nusbaum C."/>
            <person name="Birren B."/>
        </authorList>
    </citation>
    <scope>NUCLEOTIDE SEQUENCE [LARGE SCALE GENOMIC DNA]</scope>
    <source>
        <strain evidence="4 5">ATCC 51263</strain>
    </source>
</reference>
<evidence type="ECO:0000313" key="4">
    <source>
        <dbReference type="EMBL" id="EOW87484.1"/>
    </source>
</evidence>
<dbReference type="PANTHER" id="PTHR10908">
    <property type="entry name" value="SEROTONIN N-ACETYLTRANSFERASE"/>
    <property type="match status" value="1"/>
</dbReference>
<proteinExistence type="predicted"/>
<dbReference type="PANTHER" id="PTHR10908:SF0">
    <property type="entry name" value="SEROTONIN N-ACETYLTRANSFERASE"/>
    <property type="match status" value="1"/>
</dbReference>
<name>S1P332_9ENTE</name>
<dbReference type="RefSeq" id="WP_016182839.1">
    <property type="nucleotide sequence ID" value="NZ_JXKI01000006.1"/>
</dbReference>
<dbReference type="InterPro" id="IPR000182">
    <property type="entry name" value="GNAT_dom"/>
</dbReference>
<dbReference type="InterPro" id="IPR051635">
    <property type="entry name" value="SNAT-like"/>
</dbReference>
<protein>
    <recommendedName>
        <fullName evidence="3">N-acetyltransferase domain-containing protein</fullName>
    </recommendedName>
</protein>
<comment type="caution">
    <text evidence="4">The sequence shown here is derived from an EMBL/GenBank/DDBJ whole genome shotgun (WGS) entry which is preliminary data.</text>
</comment>
<dbReference type="Pfam" id="PF00583">
    <property type="entry name" value="Acetyltransf_1"/>
    <property type="match status" value="1"/>
</dbReference>
<dbReference type="PROSITE" id="PS51186">
    <property type="entry name" value="GNAT"/>
    <property type="match status" value="1"/>
</dbReference>
<dbReference type="CDD" id="cd04301">
    <property type="entry name" value="NAT_SF"/>
    <property type="match status" value="1"/>
</dbReference>
<dbReference type="SUPFAM" id="SSF55729">
    <property type="entry name" value="Acyl-CoA N-acyltransferases (Nat)"/>
    <property type="match status" value="1"/>
</dbReference>
<dbReference type="STRING" id="1121865.OMW_00676"/>
<keyword evidence="2" id="KW-0012">Acyltransferase</keyword>
<dbReference type="OrthoDB" id="9800962at2"/>
<sequence length="160" mass="18403">MNIRLATIQDIEKIYQLEQLCFPKEEAASKQALAERLAYFANHFLLMEHQEQIIGMVNGMVCHQSELTDNLYAQAHFHDENGEWQMIFGVDTHPAFRHQGVASQLLAEFIQQAKAQGRKGVVLTCKAELIPFYEQFQFVNQGISASTHGNVQWYLMQLIF</sequence>
<keyword evidence="1" id="KW-0808">Transferase</keyword>
<keyword evidence="5" id="KW-1185">Reference proteome</keyword>